<evidence type="ECO:0000256" key="1">
    <source>
        <dbReference type="ARBA" id="ARBA00022553"/>
    </source>
</evidence>
<keyword evidence="1 2" id="KW-0597">Phosphoprotein</keyword>
<keyword evidence="5" id="KW-1185">Reference proteome</keyword>
<dbReference type="PROSITE" id="PS50110">
    <property type="entry name" value="RESPONSE_REGULATORY"/>
    <property type="match status" value="1"/>
</dbReference>
<dbReference type="CDD" id="cd00156">
    <property type="entry name" value="REC"/>
    <property type="match status" value="1"/>
</dbReference>
<dbReference type="Proteomes" id="UP001201161">
    <property type="component" value="Unassembled WGS sequence"/>
</dbReference>
<reference evidence="4 5" key="1">
    <citation type="submission" date="2022-01" db="EMBL/GenBank/DDBJ databases">
        <title>Nocardioides sp. nov., an actinomycete isolated from mining soil.</title>
        <authorList>
            <person name="Liu L."/>
        </authorList>
    </citation>
    <scope>NUCLEOTIDE SEQUENCE [LARGE SCALE GENOMIC DNA]</scope>
    <source>
        <strain evidence="4 5">KLBMP 9356</strain>
    </source>
</reference>
<comment type="caution">
    <text evidence="4">The sequence shown here is derived from an EMBL/GenBank/DDBJ whole genome shotgun (WGS) entry which is preliminary data.</text>
</comment>
<sequence>MVRTLVVDDDPAVLEVIATLLLDAGHEVSTARDGLDARDLLADGSFDLCVLDHDMPGMTGLDVARSLRAAGSPTRFVLVSGQRRLVGQRLDEVDEFIAKPFDPEHFLRLVEELLAP</sequence>
<dbReference type="Pfam" id="PF00072">
    <property type="entry name" value="Response_reg"/>
    <property type="match status" value="1"/>
</dbReference>
<evidence type="ECO:0000313" key="4">
    <source>
        <dbReference type="EMBL" id="MCF6379282.1"/>
    </source>
</evidence>
<dbReference type="PANTHER" id="PTHR44591">
    <property type="entry name" value="STRESS RESPONSE REGULATOR PROTEIN 1"/>
    <property type="match status" value="1"/>
</dbReference>
<accession>A0ABS9HDL9</accession>
<dbReference type="EMBL" id="JAKJHZ010000010">
    <property type="protein sequence ID" value="MCF6379282.1"/>
    <property type="molecule type" value="Genomic_DNA"/>
</dbReference>
<proteinExistence type="predicted"/>
<evidence type="ECO:0000256" key="2">
    <source>
        <dbReference type="PROSITE-ProRule" id="PRU00169"/>
    </source>
</evidence>
<gene>
    <name evidence="4" type="ORF">L2K70_16850</name>
</gene>
<dbReference type="Gene3D" id="3.40.50.2300">
    <property type="match status" value="1"/>
</dbReference>
<evidence type="ECO:0000313" key="5">
    <source>
        <dbReference type="Proteomes" id="UP001201161"/>
    </source>
</evidence>
<dbReference type="InterPro" id="IPR050595">
    <property type="entry name" value="Bact_response_regulator"/>
</dbReference>
<protein>
    <submittedName>
        <fullName evidence="4">Response regulator</fullName>
    </submittedName>
</protein>
<dbReference type="SUPFAM" id="SSF52172">
    <property type="entry name" value="CheY-like"/>
    <property type="match status" value="1"/>
</dbReference>
<dbReference type="InterPro" id="IPR011006">
    <property type="entry name" value="CheY-like_superfamily"/>
</dbReference>
<dbReference type="RefSeq" id="WP_236403930.1">
    <property type="nucleotide sequence ID" value="NZ_JAKJHZ010000010.1"/>
</dbReference>
<name>A0ABS9HDL9_9ACTN</name>
<dbReference type="SMART" id="SM00448">
    <property type="entry name" value="REC"/>
    <property type="match status" value="1"/>
</dbReference>
<feature type="modified residue" description="4-aspartylphosphate" evidence="2">
    <location>
        <position position="52"/>
    </location>
</feature>
<feature type="domain" description="Response regulatory" evidence="3">
    <location>
        <begin position="3"/>
        <end position="114"/>
    </location>
</feature>
<dbReference type="InterPro" id="IPR001789">
    <property type="entry name" value="Sig_transdc_resp-reg_receiver"/>
</dbReference>
<dbReference type="PANTHER" id="PTHR44591:SF3">
    <property type="entry name" value="RESPONSE REGULATORY DOMAIN-CONTAINING PROTEIN"/>
    <property type="match status" value="1"/>
</dbReference>
<organism evidence="4 5">
    <name type="scientific">Nocardioides potassii</name>
    <dbReference type="NCBI Taxonomy" id="2911371"/>
    <lineage>
        <taxon>Bacteria</taxon>
        <taxon>Bacillati</taxon>
        <taxon>Actinomycetota</taxon>
        <taxon>Actinomycetes</taxon>
        <taxon>Propionibacteriales</taxon>
        <taxon>Nocardioidaceae</taxon>
        <taxon>Nocardioides</taxon>
    </lineage>
</organism>
<evidence type="ECO:0000259" key="3">
    <source>
        <dbReference type="PROSITE" id="PS50110"/>
    </source>
</evidence>